<gene>
    <name evidence="2" type="ORF">LPLAT_LOCUS3950</name>
</gene>
<dbReference type="EMBL" id="OZ034836">
    <property type="protein sequence ID" value="CAL1678032.1"/>
    <property type="molecule type" value="Genomic_DNA"/>
</dbReference>
<evidence type="ECO:0000313" key="3">
    <source>
        <dbReference type="Proteomes" id="UP001497644"/>
    </source>
</evidence>
<evidence type="ECO:0000313" key="2">
    <source>
        <dbReference type="EMBL" id="CAL1678032.1"/>
    </source>
</evidence>
<reference evidence="2" key="1">
    <citation type="submission" date="2024-04" db="EMBL/GenBank/DDBJ databases">
        <authorList>
            <consortium name="Molecular Ecology Group"/>
        </authorList>
    </citation>
    <scope>NUCLEOTIDE SEQUENCE</scope>
</reference>
<proteinExistence type="predicted"/>
<dbReference type="AlphaFoldDB" id="A0AAV2NE94"/>
<accession>A0AAV2NE94</accession>
<sequence length="158" mass="18096">MYHTDGRKTQKTSPVPIKRDQPREQDEQKSVGEDRRDEKGAAHVREKEVARTHFSGGFTAARYVCMYVREFEQLNHRNFISVRRPRNITVRSVVVARDFGSGPAPPAQNFFHPWPQTILKESEETPSLIGREESSVDINGDVAKKRQFKDSLVNSVDT</sequence>
<name>A0AAV2NE94_9HYME</name>
<feature type="compositionally biased region" description="Basic and acidic residues" evidence="1">
    <location>
        <begin position="17"/>
        <end position="44"/>
    </location>
</feature>
<evidence type="ECO:0000256" key="1">
    <source>
        <dbReference type="SAM" id="MobiDB-lite"/>
    </source>
</evidence>
<organism evidence="2 3">
    <name type="scientific">Lasius platythorax</name>
    <dbReference type="NCBI Taxonomy" id="488582"/>
    <lineage>
        <taxon>Eukaryota</taxon>
        <taxon>Metazoa</taxon>
        <taxon>Ecdysozoa</taxon>
        <taxon>Arthropoda</taxon>
        <taxon>Hexapoda</taxon>
        <taxon>Insecta</taxon>
        <taxon>Pterygota</taxon>
        <taxon>Neoptera</taxon>
        <taxon>Endopterygota</taxon>
        <taxon>Hymenoptera</taxon>
        <taxon>Apocrita</taxon>
        <taxon>Aculeata</taxon>
        <taxon>Formicoidea</taxon>
        <taxon>Formicidae</taxon>
        <taxon>Formicinae</taxon>
        <taxon>Lasius</taxon>
        <taxon>Lasius</taxon>
    </lineage>
</organism>
<protein>
    <submittedName>
        <fullName evidence="2">Uncharacterized protein</fullName>
    </submittedName>
</protein>
<feature type="region of interest" description="Disordered" evidence="1">
    <location>
        <begin position="1"/>
        <end position="44"/>
    </location>
</feature>
<dbReference type="Proteomes" id="UP001497644">
    <property type="component" value="Chromosome 13"/>
</dbReference>
<keyword evidence="3" id="KW-1185">Reference proteome</keyword>